<protein>
    <submittedName>
        <fullName evidence="2">Uncharacterized protein</fullName>
    </submittedName>
</protein>
<accession>A0A834J0J9</accession>
<dbReference type="OrthoDB" id="6417936at2759"/>
<feature type="chain" id="PRO_5032999653" evidence="1">
    <location>
        <begin position="20"/>
        <end position="102"/>
    </location>
</feature>
<evidence type="ECO:0000256" key="1">
    <source>
        <dbReference type="SAM" id="SignalP"/>
    </source>
</evidence>
<proteinExistence type="predicted"/>
<name>A0A834J0J9_RHYFE</name>
<dbReference type="AlphaFoldDB" id="A0A834J0J9"/>
<gene>
    <name evidence="2" type="ORF">GWI33_000040</name>
</gene>
<keyword evidence="1" id="KW-0732">Signal</keyword>
<dbReference type="Proteomes" id="UP000625711">
    <property type="component" value="Unassembled WGS sequence"/>
</dbReference>
<reference evidence="2" key="1">
    <citation type="submission" date="2020-08" db="EMBL/GenBank/DDBJ databases">
        <title>Genome sequencing and assembly of the red palm weevil Rhynchophorus ferrugineus.</title>
        <authorList>
            <person name="Dias G.B."/>
            <person name="Bergman C.M."/>
            <person name="Manee M."/>
        </authorList>
    </citation>
    <scope>NUCLEOTIDE SEQUENCE</scope>
    <source>
        <strain evidence="2">AA-2017</strain>
        <tissue evidence="2">Whole larva</tissue>
    </source>
</reference>
<dbReference type="EMBL" id="JAACXV010000001">
    <property type="protein sequence ID" value="KAF7287980.1"/>
    <property type="molecule type" value="Genomic_DNA"/>
</dbReference>
<comment type="caution">
    <text evidence="2">The sequence shown here is derived from an EMBL/GenBank/DDBJ whole genome shotgun (WGS) entry which is preliminary data.</text>
</comment>
<evidence type="ECO:0000313" key="2">
    <source>
        <dbReference type="EMBL" id="KAF7287980.1"/>
    </source>
</evidence>
<feature type="signal peptide" evidence="1">
    <location>
        <begin position="1"/>
        <end position="19"/>
    </location>
</feature>
<keyword evidence="3" id="KW-1185">Reference proteome</keyword>
<organism evidence="2 3">
    <name type="scientific">Rhynchophorus ferrugineus</name>
    <name type="common">Red palm weevil</name>
    <name type="synonym">Curculio ferrugineus</name>
    <dbReference type="NCBI Taxonomy" id="354439"/>
    <lineage>
        <taxon>Eukaryota</taxon>
        <taxon>Metazoa</taxon>
        <taxon>Ecdysozoa</taxon>
        <taxon>Arthropoda</taxon>
        <taxon>Hexapoda</taxon>
        <taxon>Insecta</taxon>
        <taxon>Pterygota</taxon>
        <taxon>Neoptera</taxon>
        <taxon>Endopterygota</taxon>
        <taxon>Coleoptera</taxon>
        <taxon>Polyphaga</taxon>
        <taxon>Cucujiformia</taxon>
        <taxon>Curculionidae</taxon>
        <taxon>Dryophthorinae</taxon>
        <taxon>Rhynchophorus</taxon>
    </lineage>
</organism>
<sequence length="102" mass="11118">MRVVLAAAAAALCVVCVVATPQLLRDSPFRGWQKRLDQVPANSDDFATDFQHHLPQISAANSQLMLRSPRGQRQYDVPQIGKHHVAIILASPHIISSDIAAV</sequence>
<evidence type="ECO:0000313" key="3">
    <source>
        <dbReference type="Proteomes" id="UP000625711"/>
    </source>
</evidence>